<gene>
    <name evidence="1" type="ORF">B9Q05_12580</name>
</gene>
<organism evidence="1 2">
    <name type="scientific">Candidatus Marsarchaeota G2 archaeon ECH_B_1</name>
    <dbReference type="NCBI Taxonomy" id="1978159"/>
    <lineage>
        <taxon>Archaea</taxon>
        <taxon>Candidatus Marsarchaeota</taxon>
        <taxon>Candidatus Marsarchaeota group 2</taxon>
    </lineage>
</organism>
<protein>
    <submittedName>
        <fullName evidence="1">Uncharacterized protein</fullName>
    </submittedName>
</protein>
<reference evidence="1 2" key="1">
    <citation type="submission" date="2017-04" db="EMBL/GenBank/DDBJ databases">
        <title>Novel microbial lineages endemic to geothermal iron-oxide mats fill important gaps in the evolutionary history of Archaea.</title>
        <authorList>
            <person name="Jay Z.J."/>
            <person name="Beam J.P."/>
            <person name="Dlakic M."/>
            <person name="Rusch D.B."/>
            <person name="Kozubal M.A."/>
            <person name="Inskeep W.P."/>
        </authorList>
    </citation>
    <scope>NUCLEOTIDE SEQUENCE [LARGE SCALE GENOMIC DNA]</scope>
    <source>
        <strain evidence="1">ECH_B_1</strain>
    </source>
</reference>
<proteinExistence type="predicted"/>
<comment type="caution">
    <text evidence="1">The sequence shown here is derived from an EMBL/GenBank/DDBJ whole genome shotgun (WGS) entry which is preliminary data.</text>
</comment>
<accession>A0A2R6BJJ7</accession>
<dbReference type="Proteomes" id="UP000241120">
    <property type="component" value="Unassembled WGS sequence"/>
</dbReference>
<evidence type="ECO:0000313" key="2">
    <source>
        <dbReference type="Proteomes" id="UP000241120"/>
    </source>
</evidence>
<name>A0A2R6BJJ7_9ARCH</name>
<dbReference type="EMBL" id="NEXG01000054">
    <property type="protein sequence ID" value="PSN98658.1"/>
    <property type="molecule type" value="Genomic_DNA"/>
</dbReference>
<dbReference type="AlphaFoldDB" id="A0A2R6BJJ7"/>
<evidence type="ECO:0000313" key="1">
    <source>
        <dbReference type="EMBL" id="PSN98658.1"/>
    </source>
</evidence>
<sequence>MKLVGSVTFFYLGGSNKTVPMEFTKSEYYVGELANFTTGDVRANLLYYSYSVVPESLNGTPIGPVLTGLNGQQGIALIDLYNTIVALPQFNDYMLDAYATAPSQEFYCFPQTPNTFI</sequence>